<dbReference type="KEGG" id="vha:VIBHAR_04783"/>
<accession>A7N3F6</accession>
<dbReference type="Proteomes" id="UP000008152">
    <property type="component" value="Chromosome II"/>
</dbReference>
<sequence length="52" mass="5762">MSMGDHVDGIALMYGFLGLSGQFKPNLHKGETTNPATWRGLELRFEARITPV</sequence>
<gene>
    <name evidence="1" type="ordered locus">VIBHAR_04783</name>
</gene>
<reference evidence="1 2" key="1">
    <citation type="submission" date="2007-08" db="EMBL/GenBank/DDBJ databases">
        <authorList>
            <consortium name="The Vibrio harveyi Genome Sequencing Project"/>
            <person name="Bassler B."/>
            <person name="Clifton S.W."/>
            <person name="Fulton L."/>
            <person name="Delehaunty K."/>
            <person name="Fronick C."/>
            <person name="Harrison M."/>
            <person name="Markivic C."/>
            <person name="Fulton R."/>
            <person name="Tin-Wollam A.-M."/>
            <person name="Shah N."/>
            <person name="Pepin K."/>
            <person name="Nash W."/>
            <person name="Thiruvilangam P."/>
            <person name="Bhonagiri V."/>
            <person name="Waters C."/>
            <person name="Tu K.C."/>
            <person name="Irgon J."/>
            <person name="Wilson R.K."/>
        </authorList>
    </citation>
    <scope>NUCLEOTIDE SEQUENCE [LARGE SCALE GENOMIC DNA]</scope>
    <source>
        <strain evidence="2">ATCC BAA-1116 / BB120</strain>
    </source>
</reference>
<dbReference type="AlphaFoldDB" id="A7N3F6"/>
<proteinExistence type="predicted"/>
<evidence type="ECO:0000313" key="1">
    <source>
        <dbReference type="EMBL" id="ABU72692.1"/>
    </source>
</evidence>
<organism evidence="1 2">
    <name type="scientific">Vibrio campbellii (strain ATCC BAA-1116)</name>
    <dbReference type="NCBI Taxonomy" id="2902295"/>
    <lineage>
        <taxon>Bacteria</taxon>
        <taxon>Pseudomonadati</taxon>
        <taxon>Pseudomonadota</taxon>
        <taxon>Gammaproteobacteria</taxon>
        <taxon>Vibrionales</taxon>
        <taxon>Vibrionaceae</taxon>
        <taxon>Vibrio</taxon>
    </lineage>
</organism>
<dbReference type="EMBL" id="CP000790">
    <property type="protein sequence ID" value="ABU72692.1"/>
    <property type="molecule type" value="Genomic_DNA"/>
</dbReference>
<evidence type="ECO:0000313" key="2">
    <source>
        <dbReference type="Proteomes" id="UP000008152"/>
    </source>
</evidence>
<name>A7N3F6_VIBC1</name>
<protein>
    <submittedName>
        <fullName evidence="1">Uncharacterized protein</fullName>
    </submittedName>
</protein>